<dbReference type="GO" id="GO:0005886">
    <property type="term" value="C:plasma membrane"/>
    <property type="evidence" value="ECO:0000318"/>
    <property type="project" value="GO_Central"/>
</dbReference>
<dbReference type="Gramene" id="TraesKAR6D01G0002550.1">
    <property type="protein sequence ID" value="cds.TraesKAR6D01G0002550.1"/>
    <property type="gene ID" value="TraesKAR6D01G0002550"/>
</dbReference>
<keyword evidence="12" id="KW-0812">Transmembrane</keyword>
<accession>A0A3B6Q8Y3</accession>
<feature type="binding site" evidence="11">
    <location>
        <position position="473"/>
    </location>
    <ligand>
        <name>ATP</name>
        <dbReference type="ChEBI" id="CHEBI:30616"/>
    </ligand>
</feature>
<dbReference type="Gene3D" id="3.30.200.20">
    <property type="entry name" value="Phosphorylase Kinase, domain 1"/>
    <property type="match status" value="1"/>
</dbReference>
<dbReference type="InterPro" id="IPR025287">
    <property type="entry name" value="WAK_GUB"/>
</dbReference>
<dbReference type="AlphaFoldDB" id="A0A3B6Q8Y3"/>
<dbReference type="Pfam" id="PF13947">
    <property type="entry name" value="GUB_WAK_bind"/>
    <property type="match status" value="1"/>
</dbReference>
<feature type="signal peptide" evidence="13">
    <location>
        <begin position="1"/>
        <end position="35"/>
    </location>
</feature>
<keyword evidence="2" id="KW-0723">Serine/threonine-protein kinase</keyword>
<dbReference type="Gene3D" id="2.10.25.10">
    <property type="entry name" value="Laminin"/>
    <property type="match status" value="1"/>
</dbReference>
<dbReference type="PANTHER" id="PTHR27005:SF497">
    <property type="entry name" value="PROTEIN KINASE DOMAIN-CONTAINING PROTEIN"/>
    <property type="match status" value="1"/>
</dbReference>
<evidence type="ECO:0000256" key="2">
    <source>
        <dbReference type="ARBA" id="ARBA00022527"/>
    </source>
</evidence>
<keyword evidence="9" id="KW-0325">Glycoprotein</keyword>
<dbReference type="GO" id="GO:0005524">
    <property type="term" value="F:ATP binding"/>
    <property type="evidence" value="ECO:0007669"/>
    <property type="project" value="UniProtKB-UniRule"/>
</dbReference>
<evidence type="ECO:0000259" key="15">
    <source>
        <dbReference type="PROSITE" id="PS50026"/>
    </source>
</evidence>
<sequence>MSTPSLHFHPHKLLLPLLRPPPVILLVILAAAADGQRPGCPDKCGDIDIAFPFGIGPDCFRGGFEVLCNHSYNPPRAFLAESTIKSKVYHYGTVLSEGPQNSSWPLELQSISVATGEARVYAPILYHCSTNRTNDPNQTGGFMSTEHVLTLYDTPFTVSLTRNVLIGIGLDVQAFLSYAPGGYTSHGSLDCDAKDSLDSRARLGARNGTCNGRGCCQATLVADDGGKHFNLEVRAHHSSSTLKTNPCGYGMLVEQSGYNFSTMDMLGNKTLLKSFPRGVALSLDFAIQSNRGCPPPPDSACVSGNSSCAIGPFTYTPGYFCKCWDHYNGNPYVPNGCQDIDECLENPCSNGGICKNKPGGYDCPCKVGMKDDGKGGTCTDIFPLAAKVTVGVIGGILLMAVLSFIGILHKEKKKTKEFYEKNGGPILEQANTIKLFKKGELKPLLKNSNLIGKGCFGEVYKGLLDDKEVAIKKPINGSVLESEQFANEVIIQSRVIHKNIVRLIGCCLEVDAPMLVYEFISQGSLDDILHRNNNKVALNLDTRLNIAALSADGLAYMHSQANTRILHGDVKPANILLDDKFAPKISDFGISRLLARDKEHTASVIGDKNYMDPVYLQEGLLTEKSDVYSFGVVILELISSRRAIHSENDSLVKSFLDAHKKQEKSTELFDKEIATAEGLELLDNLAGMAMECLSLDVDKRPTMMEVAQRLHILSRSSKVQDVCHEVIFDKSNAKNMSSGGLLG</sequence>
<dbReference type="Gene3D" id="1.10.510.10">
    <property type="entry name" value="Transferase(Phosphotransferase) domain 1"/>
    <property type="match status" value="1"/>
</dbReference>
<dbReference type="OrthoDB" id="430340at2759"/>
<dbReference type="InterPro" id="IPR000719">
    <property type="entry name" value="Prot_kinase_dom"/>
</dbReference>
<comment type="caution">
    <text evidence="10">Lacks conserved residue(s) required for the propagation of feature annotation.</text>
</comment>
<evidence type="ECO:0000256" key="11">
    <source>
        <dbReference type="PROSITE-ProRule" id="PRU10141"/>
    </source>
</evidence>
<keyword evidence="7 11" id="KW-0067">ATP-binding</keyword>
<dbReference type="Gramene" id="TraesCS6D03G0022800.1">
    <property type="protein sequence ID" value="TraesCS6D03G0022800.1.CDS"/>
    <property type="gene ID" value="TraesCS6D03G0022800"/>
</dbReference>
<evidence type="ECO:0000256" key="7">
    <source>
        <dbReference type="ARBA" id="ARBA00022840"/>
    </source>
</evidence>
<dbReference type="Pfam" id="PF00008">
    <property type="entry name" value="EGF"/>
    <property type="match status" value="1"/>
</dbReference>
<name>A0A3B6Q8Y3_WHEAT</name>
<dbReference type="Pfam" id="PF00069">
    <property type="entry name" value="Pkinase"/>
    <property type="match status" value="1"/>
</dbReference>
<evidence type="ECO:0000256" key="12">
    <source>
        <dbReference type="SAM" id="Phobius"/>
    </source>
</evidence>
<evidence type="ECO:0000256" key="6">
    <source>
        <dbReference type="ARBA" id="ARBA00022777"/>
    </source>
</evidence>
<reference evidence="16" key="2">
    <citation type="submission" date="2018-10" db="UniProtKB">
        <authorList>
            <consortium name="EnsemblPlants"/>
        </authorList>
    </citation>
    <scope>IDENTIFICATION</scope>
</reference>
<evidence type="ECO:0000256" key="5">
    <source>
        <dbReference type="ARBA" id="ARBA00022741"/>
    </source>
</evidence>
<evidence type="ECO:0000256" key="9">
    <source>
        <dbReference type="ARBA" id="ARBA00023180"/>
    </source>
</evidence>
<dbReference type="InterPro" id="IPR018097">
    <property type="entry name" value="EGF_Ca-bd_CS"/>
</dbReference>
<dbReference type="CDD" id="cd00054">
    <property type="entry name" value="EGF_CA"/>
    <property type="match status" value="1"/>
</dbReference>
<keyword evidence="12" id="KW-0472">Membrane</keyword>
<feature type="transmembrane region" description="Helical" evidence="12">
    <location>
        <begin position="388"/>
        <end position="408"/>
    </location>
</feature>
<organism evidence="16">
    <name type="scientific">Triticum aestivum</name>
    <name type="common">Wheat</name>
    <dbReference type="NCBI Taxonomy" id="4565"/>
    <lineage>
        <taxon>Eukaryota</taxon>
        <taxon>Viridiplantae</taxon>
        <taxon>Streptophyta</taxon>
        <taxon>Embryophyta</taxon>
        <taxon>Tracheophyta</taxon>
        <taxon>Spermatophyta</taxon>
        <taxon>Magnoliopsida</taxon>
        <taxon>Liliopsida</taxon>
        <taxon>Poales</taxon>
        <taxon>Poaceae</taxon>
        <taxon>BOP clade</taxon>
        <taxon>Pooideae</taxon>
        <taxon>Triticodae</taxon>
        <taxon>Triticeae</taxon>
        <taxon>Triticinae</taxon>
        <taxon>Triticum</taxon>
    </lineage>
</organism>
<dbReference type="InterPro" id="IPR008271">
    <property type="entry name" value="Ser/Thr_kinase_AS"/>
</dbReference>
<dbReference type="InterPro" id="IPR011009">
    <property type="entry name" value="Kinase-like_dom_sf"/>
</dbReference>
<dbReference type="SMART" id="SM00220">
    <property type="entry name" value="S_TKc"/>
    <property type="match status" value="1"/>
</dbReference>
<dbReference type="SMR" id="A0A3B6Q8Y3"/>
<feature type="chain" id="PRO_5043179237" description="Protein kinase domain-containing protein" evidence="13">
    <location>
        <begin position="36"/>
        <end position="743"/>
    </location>
</feature>
<evidence type="ECO:0000313" key="16">
    <source>
        <dbReference type="EnsemblPlants" id="TraesCS6D02G010800.1"/>
    </source>
</evidence>
<keyword evidence="6" id="KW-0418">Kinase</keyword>
<proteinExistence type="predicted"/>
<dbReference type="PaxDb" id="4565-Traes_6DS_0C91D05C0.2"/>
<protein>
    <recommendedName>
        <fullName evidence="18">Protein kinase domain-containing protein</fullName>
    </recommendedName>
</protein>
<dbReference type="InterPro" id="IPR045274">
    <property type="entry name" value="WAK-like"/>
</dbReference>
<dbReference type="InterPro" id="IPR000742">
    <property type="entry name" value="EGF"/>
</dbReference>
<evidence type="ECO:0000256" key="10">
    <source>
        <dbReference type="PROSITE-ProRule" id="PRU00076"/>
    </source>
</evidence>
<dbReference type="EnsemblPlants" id="TraesCS6D02G010800.1">
    <property type="protein sequence ID" value="TraesCS6D02G010800.1"/>
    <property type="gene ID" value="TraesCS6D02G010800"/>
</dbReference>
<dbReference type="Gramene" id="TraesWEE_scaffold_130375_01G000100.1">
    <property type="protein sequence ID" value="TraesWEE_scaffold_130375_01G000100.1"/>
    <property type="gene ID" value="TraesWEE_scaffold_130375_01G000100"/>
</dbReference>
<dbReference type="GO" id="GO:0005509">
    <property type="term" value="F:calcium ion binding"/>
    <property type="evidence" value="ECO:0007669"/>
    <property type="project" value="InterPro"/>
</dbReference>
<dbReference type="PROSITE" id="PS00108">
    <property type="entry name" value="PROTEIN_KINASE_ST"/>
    <property type="match status" value="1"/>
</dbReference>
<dbReference type="FunFam" id="3.30.200.20:FF:000337">
    <property type="entry name" value="Wall-associated receptor kinase 3"/>
    <property type="match status" value="1"/>
</dbReference>
<dbReference type="InterPro" id="IPR000152">
    <property type="entry name" value="EGF-type_Asp/Asn_hydroxyl_site"/>
</dbReference>
<dbReference type="PROSITE" id="PS00107">
    <property type="entry name" value="PROTEIN_KINASE_ATP"/>
    <property type="match status" value="1"/>
</dbReference>
<feature type="domain" description="EGF-like" evidence="15">
    <location>
        <begin position="339"/>
        <end position="379"/>
    </location>
</feature>
<dbReference type="GO" id="GO:0004674">
    <property type="term" value="F:protein serine/threonine kinase activity"/>
    <property type="evidence" value="ECO:0007669"/>
    <property type="project" value="UniProtKB-KW"/>
</dbReference>
<keyword evidence="12" id="KW-1133">Transmembrane helix</keyword>
<keyword evidence="3" id="KW-0808">Transferase</keyword>
<evidence type="ECO:0000313" key="17">
    <source>
        <dbReference type="Proteomes" id="UP000019116"/>
    </source>
</evidence>
<dbReference type="PROSITE" id="PS01187">
    <property type="entry name" value="EGF_CA"/>
    <property type="match status" value="1"/>
</dbReference>
<gene>
    <name evidence="16" type="primary">LOC123140953</name>
</gene>
<dbReference type="GO" id="GO:0030247">
    <property type="term" value="F:polysaccharide binding"/>
    <property type="evidence" value="ECO:0007669"/>
    <property type="project" value="InterPro"/>
</dbReference>
<dbReference type="SUPFAM" id="SSF56112">
    <property type="entry name" value="Protein kinase-like (PK-like)"/>
    <property type="match status" value="1"/>
</dbReference>
<keyword evidence="4 13" id="KW-0732">Signal</keyword>
<evidence type="ECO:0000256" key="13">
    <source>
        <dbReference type="SAM" id="SignalP"/>
    </source>
</evidence>
<evidence type="ECO:0000256" key="4">
    <source>
        <dbReference type="ARBA" id="ARBA00022729"/>
    </source>
</evidence>
<dbReference type="GO" id="GO:0007166">
    <property type="term" value="P:cell surface receptor signaling pathway"/>
    <property type="evidence" value="ECO:0000318"/>
    <property type="project" value="GO_Central"/>
</dbReference>
<dbReference type="PROSITE" id="PS00010">
    <property type="entry name" value="ASX_HYDROXYL"/>
    <property type="match status" value="1"/>
</dbReference>
<dbReference type="PROSITE" id="PS50026">
    <property type="entry name" value="EGF_3"/>
    <property type="match status" value="1"/>
</dbReference>
<dbReference type="FunFam" id="1.10.510.10:FF:000606">
    <property type="entry name" value="Wall-associated receptor kinase 3"/>
    <property type="match status" value="1"/>
</dbReference>
<keyword evidence="10" id="KW-0245">EGF-like domain</keyword>
<dbReference type="Gramene" id="TraesCS6D02G010800.1">
    <property type="protein sequence ID" value="TraesCS6D02G010800.1"/>
    <property type="gene ID" value="TraesCS6D02G010800"/>
</dbReference>
<dbReference type="InterPro" id="IPR001881">
    <property type="entry name" value="EGF-like_Ca-bd_dom"/>
</dbReference>
<keyword evidence="5 11" id="KW-0547">Nucleotide-binding</keyword>
<keyword evidence="8" id="KW-1015">Disulfide bond</keyword>
<dbReference type="SMART" id="SM00181">
    <property type="entry name" value="EGF"/>
    <property type="match status" value="1"/>
</dbReference>
<evidence type="ECO:0000259" key="14">
    <source>
        <dbReference type="PROSITE" id="PS50011"/>
    </source>
</evidence>
<comment type="subcellular location">
    <subcellularLocation>
        <location evidence="1">Membrane</location>
        <topology evidence="1">Single-pass type I membrane protein</topology>
    </subcellularLocation>
</comment>
<feature type="domain" description="Protein kinase" evidence="14">
    <location>
        <begin position="445"/>
        <end position="714"/>
    </location>
</feature>
<reference evidence="16" key="1">
    <citation type="submission" date="2018-08" db="EMBL/GenBank/DDBJ databases">
        <authorList>
            <person name="Rossello M."/>
        </authorList>
    </citation>
    <scope>NUCLEOTIDE SEQUENCE [LARGE SCALE GENOMIC DNA]</scope>
    <source>
        <strain evidence="16">cv. Chinese Spring</strain>
    </source>
</reference>
<dbReference type="PROSITE" id="PS50011">
    <property type="entry name" value="PROTEIN_KINASE_DOM"/>
    <property type="match status" value="1"/>
</dbReference>
<dbReference type="InterPro" id="IPR017441">
    <property type="entry name" value="Protein_kinase_ATP_BS"/>
</dbReference>
<evidence type="ECO:0000256" key="3">
    <source>
        <dbReference type="ARBA" id="ARBA00022679"/>
    </source>
</evidence>
<evidence type="ECO:0000256" key="8">
    <source>
        <dbReference type="ARBA" id="ARBA00023157"/>
    </source>
</evidence>
<evidence type="ECO:0000256" key="1">
    <source>
        <dbReference type="ARBA" id="ARBA00004479"/>
    </source>
</evidence>
<dbReference type="SMART" id="SM00179">
    <property type="entry name" value="EGF_CA"/>
    <property type="match status" value="1"/>
</dbReference>
<dbReference type="SUPFAM" id="SSF57196">
    <property type="entry name" value="EGF/Laminin"/>
    <property type="match status" value="1"/>
</dbReference>
<dbReference type="PANTHER" id="PTHR27005">
    <property type="entry name" value="WALL-ASSOCIATED RECEPTOR KINASE-LIKE 21"/>
    <property type="match status" value="1"/>
</dbReference>
<dbReference type="Proteomes" id="UP000019116">
    <property type="component" value="Chromosome 6D"/>
</dbReference>
<keyword evidence="17" id="KW-1185">Reference proteome</keyword>
<evidence type="ECO:0008006" key="18">
    <source>
        <dbReference type="Google" id="ProtNLM"/>
    </source>
</evidence>